<feature type="transmembrane region" description="Helical" evidence="1">
    <location>
        <begin position="21"/>
        <end position="40"/>
    </location>
</feature>
<feature type="transmembrane region" description="Helical" evidence="1">
    <location>
        <begin position="118"/>
        <end position="141"/>
    </location>
</feature>
<dbReference type="PATRIC" id="fig|1502.174.peg.2492"/>
<feature type="transmembrane region" description="Helical" evidence="1">
    <location>
        <begin position="92"/>
        <end position="112"/>
    </location>
</feature>
<feature type="transmembrane region" description="Helical" evidence="1">
    <location>
        <begin position="210"/>
        <end position="233"/>
    </location>
</feature>
<sequence>MNRKEIKSIAKSKLKGRWFNIVLLTLIIAIIKFVASEIVGRTEGITSNILSIANNFLLMPAITASGIIYTIKFVKSNEVVSLSEAIPSVKAWGRFIISMIVTIIFSIPILLVVFLGNIFLVLSITSLHSAMLTGQISMNPMMVGLKESIPSCKVWRNFIKKFLALILFELPISLIASIIAVVSFVSIISNHFYEYLFMASINYADILKDYIGIFIIIILIVVTYNIIVSLFFFPVKYIIVEEPELGIWEAVGKAFKMMKGHKWELFVLILSFIGWAILASLPIVLGSIIIVLMNLSVKILPIFSIGLIWFFVYRDTIYRVYYLSISERALEIGKDELNQDIEVEEDDFEFRD</sequence>
<keyword evidence="1" id="KW-0472">Membrane</keyword>
<feature type="transmembrane region" description="Helical" evidence="1">
    <location>
        <begin position="52"/>
        <end position="71"/>
    </location>
</feature>
<keyword evidence="1" id="KW-0812">Transmembrane</keyword>
<feature type="transmembrane region" description="Helical" evidence="1">
    <location>
        <begin position="162"/>
        <end position="190"/>
    </location>
</feature>
<accession>A0A133MWD0</accession>
<dbReference type="RefSeq" id="WP_081092185.1">
    <property type="nucleotide sequence ID" value="NZ_KQ956277.1"/>
</dbReference>
<evidence type="ECO:0000313" key="3">
    <source>
        <dbReference type="Proteomes" id="UP000070646"/>
    </source>
</evidence>
<feature type="transmembrane region" description="Helical" evidence="1">
    <location>
        <begin position="295"/>
        <end position="313"/>
    </location>
</feature>
<dbReference type="PANTHER" id="PTHR40076:SF1">
    <property type="entry name" value="MEMBRANE PROTEIN"/>
    <property type="match status" value="1"/>
</dbReference>
<dbReference type="Pfam" id="PF06161">
    <property type="entry name" value="DUF975"/>
    <property type="match status" value="1"/>
</dbReference>
<organism evidence="2 3">
    <name type="scientific">Clostridium perfringens</name>
    <dbReference type="NCBI Taxonomy" id="1502"/>
    <lineage>
        <taxon>Bacteria</taxon>
        <taxon>Bacillati</taxon>
        <taxon>Bacillota</taxon>
        <taxon>Clostridia</taxon>
        <taxon>Eubacteriales</taxon>
        <taxon>Clostridiaceae</taxon>
        <taxon>Clostridium</taxon>
    </lineage>
</organism>
<feature type="transmembrane region" description="Helical" evidence="1">
    <location>
        <begin position="265"/>
        <end position="289"/>
    </location>
</feature>
<dbReference type="InterPro" id="IPR010380">
    <property type="entry name" value="DUF975"/>
</dbReference>
<keyword evidence="1" id="KW-1133">Transmembrane helix</keyword>
<evidence type="ECO:0008006" key="4">
    <source>
        <dbReference type="Google" id="ProtNLM"/>
    </source>
</evidence>
<name>A0A133MWD0_CLOPF</name>
<dbReference type="Proteomes" id="UP000070646">
    <property type="component" value="Unassembled WGS sequence"/>
</dbReference>
<dbReference type="EMBL" id="LRPU01000142">
    <property type="protein sequence ID" value="KXA08357.1"/>
    <property type="molecule type" value="Genomic_DNA"/>
</dbReference>
<comment type="caution">
    <text evidence="2">The sequence shown here is derived from an EMBL/GenBank/DDBJ whole genome shotgun (WGS) entry which is preliminary data.</text>
</comment>
<dbReference type="AlphaFoldDB" id="A0A133MWD0"/>
<protein>
    <recommendedName>
        <fullName evidence="4">DUF975 family protein</fullName>
    </recommendedName>
</protein>
<evidence type="ECO:0000256" key="1">
    <source>
        <dbReference type="SAM" id="Phobius"/>
    </source>
</evidence>
<proteinExistence type="predicted"/>
<gene>
    <name evidence="2" type="ORF">HMPREF3222_02476</name>
</gene>
<dbReference type="PANTHER" id="PTHR40076">
    <property type="entry name" value="MEMBRANE PROTEIN-RELATED"/>
    <property type="match status" value="1"/>
</dbReference>
<reference evidence="2 3" key="1">
    <citation type="submission" date="2016-01" db="EMBL/GenBank/DDBJ databases">
        <authorList>
            <person name="Oliw E.H."/>
        </authorList>
    </citation>
    <scope>NUCLEOTIDE SEQUENCE [LARGE SCALE GENOMIC DNA]</scope>
    <source>
        <strain evidence="2 3">MJR7757A</strain>
    </source>
</reference>
<evidence type="ECO:0000313" key="2">
    <source>
        <dbReference type="EMBL" id="KXA08357.1"/>
    </source>
</evidence>